<protein>
    <submittedName>
        <fullName evidence="1">Uncharacterized protein</fullName>
    </submittedName>
</protein>
<evidence type="ECO:0000313" key="1">
    <source>
        <dbReference type="EMBL" id="KAI5648337.1"/>
    </source>
</evidence>
<reference evidence="2" key="1">
    <citation type="journal article" date="2023" name="Nat. Plants">
        <title>Single-cell RNA sequencing provides a high-resolution roadmap for understanding the multicellular compartmentation of specialized metabolism.</title>
        <authorList>
            <person name="Sun S."/>
            <person name="Shen X."/>
            <person name="Li Y."/>
            <person name="Li Y."/>
            <person name="Wang S."/>
            <person name="Li R."/>
            <person name="Zhang H."/>
            <person name="Shen G."/>
            <person name="Guo B."/>
            <person name="Wei J."/>
            <person name="Xu J."/>
            <person name="St-Pierre B."/>
            <person name="Chen S."/>
            <person name="Sun C."/>
        </authorList>
    </citation>
    <scope>NUCLEOTIDE SEQUENCE [LARGE SCALE GENOMIC DNA]</scope>
</reference>
<keyword evidence="2" id="KW-1185">Reference proteome</keyword>
<accession>A0ACB9ZKX0</accession>
<dbReference type="Proteomes" id="UP001060085">
    <property type="component" value="Linkage Group LG08"/>
</dbReference>
<comment type="caution">
    <text evidence="1">The sequence shown here is derived from an EMBL/GenBank/DDBJ whole genome shotgun (WGS) entry which is preliminary data.</text>
</comment>
<evidence type="ECO:0000313" key="2">
    <source>
        <dbReference type="Proteomes" id="UP001060085"/>
    </source>
</evidence>
<proteinExistence type="predicted"/>
<dbReference type="EMBL" id="CM044708">
    <property type="protein sequence ID" value="KAI5648337.1"/>
    <property type="molecule type" value="Genomic_DNA"/>
</dbReference>
<name>A0ACB9ZKX0_CATRO</name>
<organism evidence="1 2">
    <name type="scientific">Catharanthus roseus</name>
    <name type="common">Madagascar periwinkle</name>
    <name type="synonym">Vinca rosea</name>
    <dbReference type="NCBI Taxonomy" id="4058"/>
    <lineage>
        <taxon>Eukaryota</taxon>
        <taxon>Viridiplantae</taxon>
        <taxon>Streptophyta</taxon>
        <taxon>Embryophyta</taxon>
        <taxon>Tracheophyta</taxon>
        <taxon>Spermatophyta</taxon>
        <taxon>Magnoliopsida</taxon>
        <taxon>eudicotyledons</taxon>
        <taxon>Gunneridae</taxon>
        <taxon>Pentapetalae</taxon>
        <taxon>asterids</taxon>
        <taxon>lamiids</taxon>
        <taxon>Gentianales</taxon>
        <taxon>Apocynaceae</taxon>
        <taxon>Rauvolfioideae</taxon>
        <taxon>Vinceae</taxon>
        <taxon>Catharanthinae</taxon>
        <taxon>Catharanthus</taxon>
    </lineage>
</organism>
<gene>
    <name evidence="1" type="ORF">M9H77_34342</name>
</gene>
<sequence>MCHLATKIENQRKRIDLSKTNLPSSRSVVPKPQASTYRRIKDKGRNMEKELSNFLKELPISLSLNPSVMCYKVSLVGLELLLEFYLLSLSSHAFLEDSLLHYGSMFDPSCHAFGVMNNASIEFIVRLGKFVENVSYVSSFLDIFMETHNDFVFLNNLRSYMSGQVEFSCNEQKLSNIIHSLNTLFENTFGFQFYHLHFKDFLLKSLQNQTGVNLELSVNFQGLQVSANMVQAIKDWFTSKNALDERSYHGLTSFHRSFNKELSILASLLMYVPNEKSAFPRQICLPLIEIAFNQAYYSTTLYSFLEDDYGFKLLTSFDLISLSIDHALSDQKKKVRFVKHIQSKDHDAIIVNSIKFRMK</sequence>